<keyword evidence="3" id="KW-0808">Transferase</keyword>
<evidence type="ECO:0000313" key="10">
    <source>
        <dbReference type="EMBL" id="EEF35421.1"/>
    </source>
</evidence>
<dbReference type="InterPro" id="IPR056508">
    <property type="entry name" value="HPAT-like"/>
</dbReference>
<dbReference type="eggNOG" id="ENOG502QQG8">
    <property type="taxonomic scope" value="Eukaryota"/>
</dbReference>
<dbReference type="PANTHER" id="PTHR31485:SF7">
    <property type="entry name" value="PEPTIDYL SERINE ALPHA-GALACTOSYLTRANSFERASE"/>
    <property type="match status" value="1"/>
</dbReference>
<evidence type="ECO:0000259" key="9">
    <source>
        <dbReference type="Pfam" id="PF23452"/>
    </source>
</evidence>
<feature type="domain" description="Hydroxyproline O-arabinosyltransferase-like" evidence="9">
    <location>
        <begin position="390"/>
        <end position="658"/>
    </location>
</feature>
<evidence type="ECO:0000256" key="5">
    <source>
        <dbReference type="ARBA" id="ARBA00022989"/>
    </source>
</evidence>
<dbReference type="GO" id="GO:0016020">
    <property type="term" value="C:membrane"/>
    <property type="evidence" value="ECO:0007669"/>
    <property type="project" value="UniProtKB-SubCell"/>
</dbReference>
<accession>B9SLR5</accession>
<protein>
    <recommendedName>
        <fullName evidence="9">Hydroxyproline O-arabinosyltransferase-like domain-containing protein</fullName>
    </recommendedName>
</protein>
<keyword evidence="2" id="KW-0328">Glycosyltransferase</keyword>
<feature type="domain" description="Hydroxyproline O-arabinosyltransferase-like" evidence="9">
    <location>
        <begin position="27"/>
        <end position="263"/>
    </location>
</feature>
<evidence type="ECO:0000313" key="11">
    <source>
        <dbReference type="Proteomes" id="UP000008311"/>
    </source>
</evidence>
<evidence type="ECO:0000256" key="2">
    <source>
        <dbReference type="ARBA" id="ARBA00022676"/>
    </source>
</evidence>
<keyword evidence="6 7" id="KW-0472">Membrane</keyword>
<evidence type="ECO:0000256" key="1">
    <source>
        <dbReference type="ARBA" id="ARBA00004167"/>
    </source>
</evidence>
<dbReference type="OrthoDB" id="2015991at2759"/>
<keyword evidence="5 7" id="KW-1133">Transmembrane helix</keyword>
<feature type="chain" id="PRO_5002889500" description="Hydroxyproline O-arabinosyltransferase-like domain-containing protein" evidence="8">
    <location>
        <begin position="20"/>
        <end position="817"/>
    </location>
</feature>
<dbReference type="InterPro" id="IPR044845">
    <property type="entry name" value="HPAT/SRGT1-like"/>
</dbReference>
<feature type="signal peptide" evidence="8">
    <location>
        <begin position="1"/>
        <end position="19"/>
    </location>
</feature>
<evidence type="ECO:0000256" key="7">
    <source>
        <dbReference type="SAM" id="Phobius"/>
    </source>
</evidence>
<evidence type="ECO:0000256" key="3">
    <source>
        <dbReference type="ARBA" id="ARBA00022679"/>
    </source>
</evidence>
<dbReference type="AlphaFoldDB" id="B9SLR5"/>
<evidence type="ECO:0000256" key="8">
    <source>
        <dbReference type="SAM" id="SignalP"/>
    </source>
</evidence>
<keyword evidence="8" id="KW-0732">Signal</keyword>
<evidence type="ECO:0000256" key="6">
    <source>
        <dbReference type="ARBA" id="ARBA00023136"/>
    </source>
</evidence>
<reference evidence="11" key="1">
    <citation type="journal article" date="2010" name="Nat. Biotechnol.">
        <title>Draft genome sequence of the oilseed species Ricinus communis.</title>
        <authorList>
            <person name="Chan A.P."/>
            <person name="Crabtree J."/>
            <person name="Zhao Q."/>
            <person name="Lorenzi H."/>
            <person name="Orvis J."/>
            <person name="Puiu D."/>
            <person name="Melake-Berhan A."/>
            <person name="Jones K.M."/>
            <person name="Redman J."/>
            <person name="Chen G."/>
            <person name="Cahoon E.B."/>
            <person name="Gedil M."/>
            <person name="Stanke M."/>
            <person name="Haas B.J."/>
            <person name="Wortman J.R."/>
            <person name="Fraser-Liggett C.M."/>
            <person name="Ravel J."/>
            <person name="Rabinowicz P.D."/>
        </authorList>
    </citation>
    <scope>NUCLEOTIDE SEQUENCE [LARGE SCALE GENOMIC DNA]</scope>
    <source>
        <strain evidence="11">cv. Hale</strain>
    </source>
</reference>
<proteinExistence type="predicted"/>
<dbReference type="STRING" id="3988.B9SLR5"/>
<keyword evidence="4 7" id="KW-0812">Transmembrane</keyword>
<dbReference type="OMA" id="EVGLQHK"/>
<dbReference type="Pfam" id="PF23452">
    <property type="entry name" value="HPAT"/>
    <property type="match status" value="2"/>
</dbReference>
<dbReference type="KEGG" id="rcu:8260318"/>
<dbReference type="FunCoup" id="B9SLR5">
    <property type="interactions" value="811"/>
</dbReference>
<gene>
    <name evidence="10" type="ORF">RCOM_0530750</name>
</gene>
<dbReference type="PANTHER" id="PTHR31485">
    <property type="entry name" value="PEPTIDYL SERINE ALPHA-GALACTOSYLTRANSFERASE"/>
    <property type="match status" value="1"/>
</dbReference>
<dbReference type="GO" id="GO:0016757">
    <property type="term" value="F:glycosyltransferase activity"/>
    <property type="evidence" value="ECO:0007669"/>
    <property type="project" value="UniProtKB-KW"/>
</dbReference>
<dbReference type="EMBL" id="EQ974021">
    <property type="protein sequence ID" value="EEF35421.1"/>
    <property type="molecule type" value="Genomic_DNA"/>
</dbReference>
<sequence length="817" mass="92839">MAKVMILVFFLLWIDGGSGQDSPYRIHTLFSVECQNYFDWQTVGLMHSFKKAKQPGPITRLLSCTDEEKKNYKGMHLAPTMEVPSMSRHPKTGDWYPAINKPAGIVHWLKHSKDAENVDWVVILDADMIIRGPIIPWELGAEKGRPVAAYYGYLVGCDNILAQLHTKHPELCDKVGGLLAMHMDDLRALAPMWLSKTEEVREDRAHWATNITGDIYGQGWISEMYGYSFGAAEVGLQHKINDDLMIYPGYTPRPGVQPILLHYGLPFSVGNWSFTKLNHHEDDIVYDCDRLFPEPPYPREVKLMESDPNKRRGLFLSIECINTLNEGLLLQHAANGCAKPKWSKYLSFLKSKTFAELTRPKLLTSESIKTEAENEQQVIDDPEKPHPKIHTIFSTECTPYFDWQTVGLVHSFHLSGQPGNITRLLSCTEEDLKHYAGHDLAPTHYVPSMSRHPLTGDWYPAINKPAAVLHWLNHADIDAEFIVILDADMILRGPITPWEYKAARGRPVSTPYDYLIGCDNELAKLHTRYPDACDKVGGIIIMHIEDLRKFAMLWLHKTEEVRADKAHYATNFTGDIYNSGWISEMYGYSFGAAELQLQHIISRDILIYPGYIPEPGVKYRVFHYGLEFKVGNWSFDKANWRDTDMVNKCWAKFPDPPDPSTLDRTDNDILQRDRLSIECARKLNEALFLHHKKRKCPDASSLSNSNSDTAKEAISSRKFGKIDEGNVARSNIPIRHSQETSLPAMKDGLFGSLRIWVIVLWAVSGVGFIAVMLMVFLGHRSKGAKGKGYRNKRRSSYSGFLDTNGRERFLRGAESSL</sequence>
<evidence type="ECO:0000256" key="4">
    <source>
        <dbReference type="ARBA" id="ARBA00022692"/>
    </source>
</evidence>
<name>B9SLR5_RICCO</name>
<organism evidence="10 11">
    <name type="scientific">Ricinus communis</name>
    <name type="common">Castor bean</name>
    <dbReference type="NCBI Taxonomy" id="3988"/>
    <lineage>
        <taxon>Eukaryota</taxon>
        <taxon>Viridiplantae</taxon>
        <taxon>Streptophyta</taxon>
        <taxon>Embryophyta</taxon>
        <taxon>Tracheophyta</taxon>
        <taxon>Spermatophyta</taxon>
        <taxon>Magnoliopsida</taxon>
        <taxon>eudicotyledons</taxon>
        <taxon>Gunneridae</taxon>
        <taxon>Pentapetalae</taxon>
        <taxon>rosids</taxon>
        <taxon>fabids</taxon>
        <taxon>Malpighiales</taxon>
        <taxon>Euphorbiaceae</taxon>
        <taxon>Acalyphoideae</taxon>
        <taxon>Acalypheae</taxon>
        <taxon>Ricinus</taxon>
    </lineage>
</organism>
<dbReference type="Proteomes" id="UP000008311">
    <property type="component" value="Unassembled WGS sequence"/>
</dbReference>
<keyword evidence="11" id="KW-1185">Reference proteome</keyword>
<feature type="transmembrane region" description="Helical" evidence="7">
    <location>
        <begin position="755"/>
        <end position="777"/>
    </location>
</feature>
<dbReference type="InParanoid" id="B9SLR5"/>
<comment type="subcellular location">
    <subcellularLocation>
        <location evidence="1">Membrane</location>
        <topology evidence="1">Single-pass membrane protein</topology>
    </subcellularLocation>
</comment>